<sequence>MNRNGISEIDVMKNFNVFAIAPFYNEVHSSQILTYDYGNFASVKNVYQLLDDICIYFGSDLNGRLKSARRILRIRKNPPLVISEEREIVAMQLPCAGFREPLWAIDMGFDVKPVDKNHCYVIFRNHERFLIRLSAEKVWERRRLALALLYETKYVTGKPSFISL</sequence>
<dbReference type="Proteomes" id="UP001595978">
    <property type="component" value="Unassembled WGS sequence"/>
</dbReference>
<comment type="caution">
    <text evidence="1">The sequence shown here is derived from an EMBL/GenBank/DDBJ whole genome shotgun (WGS) entry which is preliminary data.</text>
</comment>
<reference evidence="2" key="1">
    <citation type="journal article" date="2019" name="Int. J. Syst. Evol. Microbiol.">
        <title>The Global Catalogue of Microorganisms (GCM) 10K type strain sequencing project: providing services to taxonomists for standard genome sequencing and annotation.</title>
        <authorList>
            <consortium name="The Broad Institute Genomics Platform"/>
            <consortium name="The Broad Institute Genome Sequencing Center for Infectious Disease"/>
            <person name="Wu L."/>
            <person name="Ma J."/>
        </authorList>
    </citation>
    <scope>NUCLEOTIDE SEQUENCE [LARGE SCALE GENOMIC DNA]</scope>
    <source>
        <strain evidence="2">CCUG 56331</strain>
    </source>
</reference>
<dbReference type="EMBL" id="JBHSNQ010000076">
    <property type="protein sequence ID" value="MFC5541908.1"/>
    <property type="molecule type" value="Genomic_DNA"/>
</dbReference>
<keyword evidence="2" id="KW-1185">Reference proteome</keyword>
<proteinExistence type="predicted"/>
<evidence type="ECO:0000313" key="1">
    <source>
        <dbReference type="EMBL" id="MFC5541908.1"/>
    </source>
</evidence>
<dbReference type="InterPro" id="IPR010461">
    <property type="entry name" value="ComK"/>
</dbReference>
<evidence type="ECO:0000313" key="2">
    <source>
        <dbReference type="Proteomes" id="UP001595978"/>
    </source>
</evidence>
<name>A0ABW0RBC7_9BACL</name>
<dbReference type="Pfam" id="PF06338">
    <property type="entry name" value="ComK"/>
    <property type="match status" value="1"/>
</dbReference>
<protein>
    <submittedName>
        <fullName evidence="1">Competence protein ComK</fullName>
    </submittedName>
</protein>
<gene>
    <name evidence="1" type="ORF">ACFPOH_09045</name>
</gene>
<organism evidence="1 2">
    <name type="scientific">Ureibacillus suwonensis</name>
    <dbReference type="NCBI Taxonomy" id="313007"/>
    <lineage>
        <taxon>Bacteria</taxon>
        <taxon>Bacillati</taxon>
        <taxon>Bacillota</taxon>
        <taxon>Bacilli</taxon>
        <taxon>Bacillales</taxon>
        <taxon>Caryophanaceae</taxon>
        <taxon>Ureibacillus</taxon>
    </lineage>
</organism>
<dbReference type="RefSeq" id="WP_342580973.1">
    <property type="nucleotide sequence ID" value="NZ_JBHSNQ010000076.1"/>
</dbReference>
<accession>A0ABW0RBC7</accession>